<dbReference type="RefSeq" id="WP_288185053.1">
    <property type="nucleotide sequence ID" value="NZ_LT608335.1"/>
</dbReference>
<evidence type="ECO:0000256" key="1">
    <source>
        <dbReference type="SAM" id="Phobius"/>
    </source>
</evidence>
<name>A0A212LXW9_9FIRM</name>
<accession>A0A212LXW9</accession>
<proteinExistence type="predicted"/>
<evidence type="ECO:0000313" key="2">
    <source>
        <dbReference type="EMBL" id="SCM82372.1"/>
    </source>
</evidence>
<organism evidence="2">
    <name type="scientific">uncultured Sporomusa sp</name>
    <dbReference type="NCBI Taxonomy" id="307249"/>
    <lineage>
        <taxon>Bacteria</taxon>
        <taxon>Bacillati</taxon>
        <taxon>Bacillota</taxon>
        <taxon>Negativicutes</taxon>
        <taxon>Selenomonadales</taxon>
        <taxon>Sporomusaceae</taxon>
        <taxon>Sporomusa</taxon>
        <taxon>environmental samples</taxon>
    </lineage>
</organism>
<feature type="transmembrane region" description="Helical" evidence="1">
    <location>
        <begin position="7"/>
        <end position="28"/>
    </location>
</feature>
<keyword evidence="1" id="KW-0812">Transmembrane</keyword>
<protein>
    <submittedName>
        <fullName evidence="2">Uncharacterized protein</fullName>
    </submittedName>
</protein>
<reference evidence="2" key="1">
    <citation type="submission" date="2016-08" db="EMBL/GenBank/DDBJ databases">
        <authorList>
            <person name="Seilhamer J.J."/>
        </authorList>
    </citation>
    <scope>NUCLEOTIDE SEQUENCE</scope>
    <source>
        <strain evidence="2">86</strain>
    </source>
</reference>
<dbReference type="AlphaFoldDB" id="A0A212LXW9"/>
<sequence length="236" mass="27074">MNFVYKILLGIAFWWVFTFILGAIWSILHLPYNSQFSNLMDLFLLAPSLWLSWRLNKKTEVKREEDTTPCPHGIKGGLNGICFQCKIAKLSMENPLVKDFPISPSVFNPDLILFASDEENNIYLLVNTVQVIQANGKEFIECKIKTQYTPLGIQNLIKSVSEQNIDAKLVDELSYSISNFQYLLVDGQSRYRFERTAYYAQNNELIMSTSTDSEMPWNSLAPASLADKLYIFIKTL</sequence>
<keyword evidence="1" id="KW-0472">Membrane</keyword>
<dbReference type="EMBL" id="FMJE01000005">
    <property type="protein sequence ID" value="SCM82372.1"/>
    <property type="molecule type" value="Genomic_DNA"/>
</dbReference>
<gene>
    <name evidence="2" type="ORF">KL86SPO_50143</name>
</gene>
<keyword evidence="1" id="KW-1133">Transmembrane helix</keyword>